<sequence>MKYAKRDSGFGEKLFEVPFLFYTDLPSTKRNNTKDEKAFIKGFTDLRLEEIFPPKNTSPKKLNKVHDRTLQETRSEFQFYLGFESERKEIPYLQLEKHHTEIDDRPIASAASIRISRSLQLIKEVRNKLNSLNGTKINLKNSIHIGQTMKGVLHSN</sequence>
<proteinExistence type="predicted"/>
<gene>
    <name evidence="1" type="ORF">FMOSSE_LOCUS2866</name>
</gene>
<evidence type="ECO:0000313" key="2">
    <source>
        <dbReference type="Proteomes" id="UP000789375"/>
    </source>
</evidence>
<name>A0A9N8W7U8_FUNMO</name>
<keyword evidence="2" id="KW-1185">Reference proteome</keyword>
<dbReference type="EMBL" id="CAJVPP010000391">
    <property type="protein sequence ID" value="CAG8478092.1"/>
    <property type="molecule type" value="Genomic_DNA"/>
</dbReference>
<dbReference type="Proteomes" id="UP000789375">
    <property type="component" value="Unassembled WGS sequence"/>
</dbReference>
<protein>
    <submittedName>
        <fullName evidence="1">4025_t:CDS:1</fullName>
    </submittedName>
</protein>
<evidence type="ECO:0000313" key="1">
    <source>
        <dbReference type="EMBL" id="CAG8478092.1"/>
    </source>
</evidence>
<comment type="caution">
    <text evidence="1">The sequence shown here is derived from an EMBL/GenBank/DDBJ whole genome shotgun (WGS) entry which is preliminary data.</text>
</comment>
<accession>A0A9N8W7U8</accession>
<organism evidence="1 2">
    <name type="scientific">Funneliformis mosseae</name>
    <name type="common">Endomycorrhizal fungus</name>
    <name type="synonym">Glomus mosseae</name>
    <dbReference type="NCBI Taxonomy" id="27381"/>
    <lineage>
        <taxon>Eukaryota</taxon>
        <taxon>Fungi</taxon>
        <taxon>Fungi incertae sedis</taxon>
        <taxon>Mucoromycota</taxon>
        <taxon>Glomeromycotina</taxon>
        <taxon>Glomeromycetes</taxon>
        <taxon>Glomerales</taxon>
        <taxon>Glomeraceae</taxon>
        <taxon>Funneliformis</taxon>
    </lineage>
</organism>
<reference evidence="1" key="1">
    <citation type="submission" date="2021-06" db="EMBL/GenBank/DDBJ databases">
        <authorList>
            <person name="Kallberg Y."/>
            <person name="Tangrot J."/>
            <person name="Rosling A."/>
        </authorList>
    </citation>
    <scope>NUCLEOTIDE SEQUENCE</scope>
    <source>
        <strain evidence="1">87-6 pot B 2015</strain>
    </source>
</reference>
<dbReference type="AlphaFoldDB" id="A0A9N8W7U8"/>